<keyword evidence="2" id="KW-1185">Reference proteome</keyword>
<dbReference type="AlphaFoldDB" id="A0A4Y7KJ66"/>
<reference evidence="1 2" key="1">
    <citation type="journal article" date="2018" name="Science">
        <title>The opium poppy genome and morphinan production.</title>
        <authorList>
            <person name="Guo L."/>
            <person name="Winzer T."/>
            <person name="Yang X."/>
            <person name="Li Y."/>
            <person name="Ning Z."/>
            <person name="He Z."/>
            <person name="Teodor R."/>
            <person name="Lu Y."/>
            <person name="Bowser T.A."/>
            <person name="Graham I.A."/>
            <person name="Ye K."/>
        </authorList>
    </citation>
    <scope>NUCLEOTIDE SEQUENCE [LARGE SCALE GENOMIC DNA]</scope>
    <source>
        <strain evidence="2">cv. HN1</strain>
        <tissue evidence="1">Leaves</tissue>
    </source>
</reference>
<name>A0A4Y7KJ66_PAPSO</name>
<proteinExistence type="predicted"/>
<protein>
    <submittedName>
        <fullName evidence="1">Uncharacterized protein</fullName>
    </submittedName>
</protein>
<sequence>SRIWGLFRVFTVNVLGIVQRRVSVNLVANGNYVLMSLKFWDGWGWT</sequence>
<dbReference type="Proteomes" id="UP000316621">
    <property type="component" value="Chromosome 7"/>
</dbReference>
<dbReference type="EMBL" id="CM010721">
    <property type="protein sequence ID" value="RZC71925.1"/>
    <property type="molecule type" value="Genomic_DNA"/>
</dbReference>
<accession>A0A4Y7KJ66</accession>
<organism evidence="1 2">
    <name type="scientific">Papaver somniferum</name>
    <name type="common">Opium poppy</name>
    <dbReference type="NCBI Taxonomy" id="3469"/>
    <lineage>
        <taxon>Eukaryota</taxon>
        <taxon>Viridiplantae</taxon>
        <taxon>Streptophyta</taxon>
        <taxon>Embryophyta</taxon>
        <taxon>Tracheophyta</taxon>
        <taxon>Spermatophyta</taxon>
        <taxon>Magnoliopsida</taxon>
        <taxon>Ranunculales</taxon>
        <taxon>Papaveraceae</taxon>
        <taxon>Papaveroideae</taxon>
        <taxon>Papaver</taxon>
    </lineage>
</organism>
<gene>
    <name evidence="1" type="ORF">C5167_035049</name>
</gene>
<dbReference type="Gramene" id="RZC71925">
    <property type="protein sequence ID" value="RZC71925"/>
    <property type="gene ID" value="C5167_035049"/>
</dbReference>
<evidence type="ECO:0000313" key="1">
    <source>
        <dbReference type="EMBL" id="RZC71925.1"/>
    </source>
</evidence>
<evidence type="ECO:0000313" key="2">
    <source>
        <dbReference type="Proteomes" id="UP000316621"/>
    </source>
</evidence>
<feature type="non-terminal residue" evidence="1">
    <location>
        <position position="1"/>
    </location>
</feature>